<name>A0A8J2SZY9_9STRA</name>
<accession>A0A8J2SZY9</accession>
<dbReference type="PROSITE" id="PS50004">
    <property type="entry name" value="C2"/>
    <property type="match status" value="2"/>
</dbReference>
<dbReference type="InterPro" id="IPR035892">
    <property type="entry name" value="C2_domain_sf"/>
</dbReference>
<feature type="domain" description="C2" evidence="4">
    <location>
        <begin position="326"/>
        <end position="444"/>
    </location>
</feature>
<evidence type="ECO:0000313" key="6">
    <source>
        <dbReference type="Proteomes" id="UP000789595"/>
    </source>
</evidence>
<dbReference type="EMBL" id="CAKKNE010000005">
    <property type="protein sequence ID" value="CAH0377501.1"/>
    <property type="molecule type" value="Genomic_DNA"/>
</dbReference>
<evidence type="ECO:0000256" key="1">
    <source>
        <dbReference type="ARBA" id="ARBA00022723"/>
    </source>
</evidence>
<reference evidence="5" key="1">
    <citation type="submission" date="2021-11" db="EMBL/GenBank/DDBJ databases">
        <authorList>
            <consortium name="Genoscope - CEA"/>
            <person name="William W."/>
        </authorList>
    </citation>
    <scope>NUCLEOTIDE SEQUENCE</scope>
</reference>
<dbReference type="Proteomes" id="UP000789595">
    <property type="component" value="Unassembled WGS sequence"/>
</dbReference>
<evidence type="ECO:0000259" key="4">
    <source>
        <dbReference type="PROSITE" id="PS50004"/>
    </source>
</evidence>
<keyword evidence="6" id="KW-1185">Reference proteome</keyword>
<sequence>MIDDDSDASPKKRPQHRHDSSDSEEEEAKQPEPPRKATTARVVVDITRARDLSEEHGTPNPFCVLSIVQLRDGRRLSDARRTRVAKHTSNPVWTRERFVFEAPISIKELPKLRIEVFSFRTLRKARLLGKAQVALNGLEEGDNEITVPIKLDTVKAGEVCATIAMTPHDETHAAPDADSVRWFVDEEAVAPCLHREPNCLRVALVRCVELQKESRLQKLEHIVHTPHIKLTASLGDEKRVTRNIDRSSDVLVMEAFDLPYRKGGHQFLHVELNHGLGVARFPVNELPSPHEDDGGAAAMWLSLLKGEQAVGKVRIAAKLSYVAGLDPHHQDLAFDESQDTQHSNEVRVAVCRARDLHPGTWDSCDAYVSLRLNDPLSIAHRTQTVLKTTHPVFNEIFAFEYHGEGHLELDVYDWHWTSDDELLGSCAVALDEPSREWRTLEHGALLVAIQKRHNPAYTYEPFAGDLHFRSHEPNTLMIGAHKVRIANHIADFQPMFRCEFTVPRADVVRTRDEGLRAGFAMFRQVLSLEVKEDCLLECSVPGVGKGTYDIARLKARRARDERIDLYDGSTLTGRLHVRLSWRFDPGLDYAPFTPEPVRMKAEVANQLKIALVQAAGLTEGSPLVVFEVSSSDKILHRWRSQERKKTPHPVWYWQWAVSLDANVASPQLKARLEDVSRGELMGHALINLTSLLDRKIHRGWHKLVGEATDVSETITVELGGEVELIVQWCHSPATVAKVVPPTTPKPAKPSPSGISAGISGSTQKKVFFGVAAAGMAAAAGARARRRAAARAVPELAEIEKDEAPAITTEEDEDGASLDLVEDYTYVNPFDVHRFWNREVFVTPPGEQCARWQLRRVRLATEVATGFPFLLHGVPAPLESAIPYLDEKRFSLRRAHLCDVRVCRFEGRDHVVRLASAAREGPRLLQKVSDCRVCCATQEEAWAVRRAILGRASGGKQLPVDNDEDRAAAELCRAAGAGDLERVAELLETGEATAEDANGAGESAVSRAVRFAVDAARGRNRLQMTRALKCVGLLMQKGADPFAASCLGASARDVLEAARGEVPDAIIDTIRRELDRAAIVATADGGSLLALTGADAARARELLRRREARESRARRRDVTGWTAEDERLEAEDNAEADAADPLYGVKLRRYPRHGVAAVFSSENGPDTKRQDRRALEARYRIRQALERHNDPAQDPRRNLGFTDYKGPTLTGNKEADAVRLLFHNDDVTSVDSGPRSIEDSIVLKRPGSAPAKRSTPKRLDVTPLKRRPQSATVGKPASELHGLGEYNVHETHLEPQLRRIRGLLEADAQRGKPTFIKQNLHLPPTRGRLHKLAFKAGRPPRPDKRSINLARAAAAANSSQKR</sequence>
<proteinExistence type="predicted"/>
<evidence type="ECO:0000256" key="2">
    <source>
        <dbReference type="ARBA" id="ARBA00022837"/>
    </source>
</evidence>
<comment type="caution">
    <text evidence="5">The sequence shown here is derived from an EMBL/GenBank/DDBJ whole genome shotgun (WGS) entry which is preliminary data.</text>
</comment>
<dbReference type="Gene3D" id="2.60.40.150">
    <property type="entry name" value="C2 domain"/>
    <property type="match status" value="3"/>
</dbReference>
<keyword evidence="1" id="KW-0479">Metal-binding</keyword>
<gene>
    <name evidence="5" type="ORF">PECAL_5P20360</name>
</gene>
<dbReference type="SMART" id="SM00239">
    <property type="entry name" value="C2"/>
    <property type="match status" value="3"/>
</dbReference>
<protein>
    <recommendedName>
        <fullName evidence="4">C2 domain-containing protein</fullName>
    </recommendedName>
</protein>
<dbReference type="PANTHER" id="PTHR45911">
    <property type="entry name" value="C2 DOMAIN-CONTAINING PROTEIN"/>
    <property type="match status" value="1"/>
</dbReference>
<evidence type="ECO:0000313" key="5">
    <source>
        <dbReference type="EMBL" id="CAH0377501.1"/>
    </source>
</evidence>
<dbReference type="InterPro" id="IPR000008">
    <property type="entry name" value="C2_dom"/>
</dbReference>
<feature type="region of interest" description="Disordered" evidence="3">
    <location>
        <begin position="1"/>
        <end position="42"/>
    </location>
</feature>
<dbReference type="GO" id="GO:0046872">
    <property type="term" value="F:metal ion binding"/>
    <property type="evidence" value="ECO:0007669"/>
    <property type="project" value="UniProtKB-KW"/>
</dbReference>
<feature type="domain" description="C2" evidence="4">
    <location>
        <begin position="23"/>
        <end position="149"/>
    </location>
</feature>
<organism evidence="5 6">
    <name type="scientific">Pelagomonas calceolata</name>
    <dbReference type="NCBI Taxonomy" id="35677"/>
    <lineage>
        <taxon>Eukaryota</taxon>
        <taxon>Sar</taxon>
        <taxon>Stramenopiles</taxon>
        <taxon>Ochrophyta</taxon>
        <taxon>Pelagophyceae</taxon>
        <taxon>Pelagomonadales</taxon>
        <taxon>Pelagomonadaceae</taxon>
        <taxon>Pelagomonas</taxon>
    </lineage>
</organism>
<feature type="non-terminal residue" evidence="5">
    <location>
        <position position="1"/>
    </location>
</feature>
<evidence type="ECO:0000256" key="3">
    <source>
        <dbReference type="SAM" id="MobiDB-lite"/>
    </source>
</evidence>
<keyword evidence="2" id="KW-0106">Calcium</keyword>
<dbReference type="Pfam" id="PF00168">
    <property type="entry name" value="C2"/>
    <property type="match status" value="3"/>
</dbReference>
<feature type="region of interest" description="Disordered" evidence="3">
    <location>
        <begin position="1243"/>
        <end position="1275"/>
    </location>
</feature>
<dbReference type="CDD" id="cd00030">
    <property type="entry name" value="C2"/>
    <property type="match status" value="2"/>
</dbReference>
<dbReference type="SUPFAM" id="SSF49562">
    <property type="entry name" value="C2 domain (Calcium/lipid-binding domain, CaLB)"/>
    <property type="match status" value="3"/>
</dbReference>
<feature type="region of interest" description="Disordered" evidence="3">
    <location>
        <begin position="1334"/>
        <end position="1361"/>
    </location>
</feature>